<reference evidence="1" key="1">
    <citation type="submission" date="2021-06" db="EMBL/GenBank/DDBJ databases">
        <authorList>
            <person name="Kallberg Y."/>
            <person name="Tangrot J."/>
            <person name="Rosling A."/>
        </authorList>
    </citation>
    <scope>NUCLEOTIDE SEQUENCE</scope>
    <source>
        <strain evidence="1">MA461A</strain>
    </source>
</reference>
<proteinExistence type="predicted"/>
<evidence type="ECO:0000313" key="2">
    <source>
        <dbReference type="Proteomes" id="UP000789920"/>
    </source>
</evidence>
<name>A0ACA9KZ34_9GLOM</name>
<protein>
    <submittedName>
        <fullName evidence="1">23023_t:CDS:1</fullName>
    </submittedName>
</protein>
<dbReference type="Proteomes" id="UP000789920">
    <property type="component" value="Unassembled WGS sequence"/>
</dbReference>
<accession>A0ACA9KZ34</accession>
<organism evidence="1 2">
    <name type="scientific">Racocetra persica</name>
    <dbReference type="NCBI Taxonomy" id="160502"/>
    <lineage>
        <taxon>Eukaryota</taxon>
        <taxon>Fungi</taxon>
        <taxon>Fungi incertae sedis</taxon>
        <taxon>Mucoromycota</taxon>
        <taxon>Glomeromycotina</taxon>
        <taxon>Glomeromycetes</taxon>
        <taxon>Diversisporales</taxon>
        <taxon>Gigasporaceae</taxon>
        <taxon>Racocetra</taxon>
    </lineage>
</organism>
<keyword evidence="2" id="KW-1185">Reference proteome</keyword>
<sequence length="478" mass="56657">MPFISPEQPPSKNFLKRSWDEIEDSQDEQITPRPPLKELPQNEVAINTTKQEPYYKNEIYYGYFLNSTKWNLLNFLKHLENMGALTNRHHDHRLYRTLLQQIDFDPEQSEVWQQRAKFCNSEEVFKKQITRAVDNFWNRIEAEQNSITQFEQEVEEFSKLRESTQDEFLGNFECAVKESQQEIGNKRKFNNLLKRRILLINSNSDINFITSEHINEEFLIGIPTIQDIPLIQTLLSKLNEMIFTKKYCYNYHSTGLFGARYSEPRTEADIQALYVIPLLKVIRRFNIQLTIGEHKSKAVEYRQSINSSESWPKAIKMDASGEIDGFEIFSHENASFHKDLTKKTRVDLEKLSVYMRDDPFIYWKDKYDELRSQFVEIKDHMTSLRSWGMLTMGPRAGRSGLHCEIYAMRQISPGYFTWVLVDWFLFPHKNMDPSFQPFSKCIEVMLRLAFGLKETQRMMHELDNHCTKIRLGKKIAYI</sequence>
<evidence type="ECO:0000313" key="1">
    <source>
        <dbReference type="EMBL" id="CAG8497062.1"/>
    </source>
</evidence>
<gene>
    <name evidence="1" type="ORF">RPERSI_LOCUS1650</name>
</gene>
<dbReference type="EMBL" id="CAJVQC010001584">
    <property type="protein sequence ID" value="CAG8497062.1"/>
    <property type="molecule type" value="Genomic_DNA"/>
</dbReference>
<comment type="caution">
    <text evidence="1">The sequence shown here is derived from an EMBL/GenBank/DDBJ whole genome shotgun (WGS) entry which is preliminary data.</text>
</comment>